<keyword evidence="2" id="KW-1185">Reference proteome</keyword>
<dbReference type="Proteomes" id="UP000469440">
    <property type="component" value="Unassembled WGS sequence"/>
</dbReference>
<accession>A0A6N8HVG8</accession>
<dbReference type="AlphaFoldDB" id="A0A6N8HVG8"/>
<evidence type="ECO:0000313" key="1">
    <source>
        <dbReference type="EMBL" id="MVB09557.1"/>
    </source>
</evidence>
<dbReference type="EMBL" id="VWXL01000008">
    <property type="protein sequence ID" value="MVB09557.1"/>
    <property type="molecule type" value="Genomic_DNA"/>
</dbReference>
<organism evidence="1 2">
    <name type="scientific">Caproicibacter fermentans</name>
    <dbReference type="NCBI Taxonomy" id="2576756"/>
    <lineage>
        <taxon>Bacteria</taxon>
        <taxon>Bacillati</taxon>
        <taxon>Bacillota</taxon>
        <taxon>Clostridia</taxon>
        <taxon>Eubacteriales</taxon>
        <taxon>Acutalibacteraceae</taxon>
        <taxon>Caproicibacter</taxon>
    </lineage>
</organism>
<sequence length="91" mass="10720">MSGKIIWYNNYLRTNLCQKMETVETIAAALPVQLIRINRFLCKKETRKASVHAAFRVFLLVRVFLRHLFKKVSNTKGLRAIKKQYLPLKIE</sequence>
<protein>
    <submittedName>
        <fullName evidence="1">Uncharacterized protein</fullName>
    </submittedName>
</protein>
<reference evidence="1 2" key="1">
    <citation type="submission" date="2019-09" db="EMBL/GenBank/DDBJ databases">
        <title>Genome sequence of Clostridium sp. EA1.</title>
        <authorList>
            <person name="Poehlein A."/>
            <person name="Bengelsdorf F.R."/>
            <person name="Daniel R."/>
        </authorList>
    </citation>
    <scope>NUCLEOTIDE SEQUENCE [LARGE SCALE GENOMIC DNA]</scope>
    <source>
        <strain evidence="1 2">EA1</strain>
    </source>
</reference>
<name>A0A6N8HVG8_9FIRM</name>
<proteinExistence type="predicted"/>
<comment type="caution">
    <text evidence="1">The sequence shown here is derived from an EMBL/GenBank/DDBJ whole genome shotgun (WGS) entry which is preliminary data.</text>
</comment>
<gene>
    <name evidence="1" type="ORF">CAFE_02130</name>
</gene>
<evidence type="ECO:0000313" key="2">
    <source>
        <dbReference type="Proteomes" id="UP000469440"/>
    </source>
</evidence>